<evidence type="ECO:0000313" key="2">
    <source>
        <dbReference type="Proteomes" id="UP000095746"/>
    </source>
</evidence>
<sequence length="33" mass="3715">MVQVAVTRTRPAGRYHLMDAQNPVWIFSGEGRA</sequence>
<organism evidence="1 2">
    <name type="scientific">Flavonifractor plautii</name>
    <name type="common">Fusobacterium plautii</name>
    <dbReference type="NCBI Taxonomy" id="292800"/>
    <lineage>
        <taxon>Bacteria</taxon>
        <taxon>Bacillati</taxon>
        <taxon>Bacillota</taxon>
        <taxon>Clostridia</taxon>
        <taxon>Eubacteriales</taxon>
        <taxon>Oscillospiraceae</taxon>
        <taxon>Flavonifractor</taxon>
    </lineage>
</organism>
<accession>A0A174UVN2</accession>
<name>A0A174UVN2_FLAPL</name>
<proteinExistence type="predicted"/>
<evidence type="ECO:0000313" key="1">
    <source>
        <dbReference type="EMBL" id="CUQ26322.1"/>
    </source>
</evidence>
<dbReference type="AlphaFoldDB" id="A0A174UVN2"/>
<dbReference type="InterPro" id="IPR029063">
    <property type="entry name" value="SAM-dependent_MTases_sf"/>
</dbReference>
<gene>
    <name evidence="1" type="ORF">ERS852411_04168</name>
</gene>
<dbReference type="Gene3D" id="3.40.50.150">
    <property type="entry name" value="Vaccinia Virus protein VP39"/>
    <property type="match status" value="1"/>
</dbReference>
<dbReference type="Proteomes" id="UP000095746">
    <property type="component" value="Unassembled WGS sequence"/>
</dbReference>
<protein>
    <submittedName>
        <fullName evidence="1">Uncharacterized protein</fullName>
    </submittedName>
</protein>
<reference evidence="1 2" key="1">
    <citation type="submission" date="2015-09" db="EMBL/GenBank/DDBJ databases">
        <authorList>
            <consortium name="Pathogen Informatics"/>
        </authorList>
    </citation>
    <scope>NUCLEOTIDE SEQUENCE [LARGE SCALE GENOMIC DNA]</scope>
    <source>
        <strain evidence="1 2">2789STDY5608854</strain>
    </source>
</reference>
<dbReference type="EMBL" id="CYZT01000823">
    <property type="protein sequence ID" value="CUQ26322.1"/>
    <property type="molecule type" value="Genomic_DNA"/>
</dbReference>